<sequence length="328" mass="36142">MLIMAKCDLDDIVSLERYIQQTAVRKMWDTEDPDRSGDSTTYFVNPLTRFAIVQGDGEFNNIPLTLLTLYHLGFQDQESARRFYYALASTYSLWTVSPTPITAEDLYRGNHSYQRAFVDYFALTLLHNNFPKACIRHLVFGGERPLVYGLFPGRGLSMFGQPLVTLADALELLTQGAYHSTPGSNGLFVGSLLISEALGTAATSWTGDLFELLSGPVASEDPAALLSPEEVLDHVAFDGRFSGIMRAGPGFYRVGDVLNNAAVRNAVVSYVLHTELRLDETTIAEMAYLTASLLATTHVPEKIAFDYFLTQLPAGRMVSSISRPGGSW</sequence>
<dbReference type="RefSeq" id="XP_070867204.1">
    <property type="nucleotide sequence ID" value="XM_071009692.1"/>
</dbReference>
<dbReference type="EMBL" id="JAZGUE010000003">
    <property type="protein sequence ID" value="KAL2268480.1"/>
    <property type="molecule type" value="Genomic_DNA"/>
</dbReference>
<evidence type="ECO:0000256" key="1">
    <source>
        <dbReference type="ARBA" id="ARBA00023002"/>
    </source>
</evidence>
<dbReference type="GeneID" id="98124336"/>
<dbReference type="Pfam" id="PF14027">
    <property type="entry name" value="Questin_oxidase"/>
    <property type="match status" value="1"/>
</dbReference>
<gene>
    <name evidence="2" type="ORF">VTJ83DRAFT_3326</name>
</gene>
<dbReference type="InterPro" id="IPR025337">
    <property type="entry name" value="Questin_oxidase-like"/>
</dbReference>
<keyword evidence="1" id="KW-0560">Oxidoreductase</keyword>
<dbReference type="Proteomes" id="UP001600064">
    <property type="component" value="Unassembled WGS sequence"/>
</dbReference>
<organism evidence="2 3">
    <name type="scientific">Remersonia thermophila</name>
    <dbReference type="NCBI Taxonomy" id="72144"/>
    <lineage>
        <taxon>Eukaryota</taxon>
        <taxon>Fungi</taxon>
        <taxon>Dikarya</taxon>
        <taxon>Ascomycota</taxon>
        <taxon>Pezizomycotina</taxon>
        <taxon>Sordariomycetes</taxon>
        <taxon>Sordariomycetidae</taxon>
        <taxon>Sordariales</taxon>
        <taxon>Sordariales incertae sedis</taxon>
        <taxon>Remersonia</taxon>
    </lineage>
</organism>
<evidence type="ECO:0000313" key="2">
    <source>
        <dbReference type="EMBL" id="KAL2268480.1"/>
    </source>
</evidence>
<reference evidence="2 3" key="1">
    <citation type="journal article" date="2024" name="Commun. Biol.">
        <title>Comparative genomic analysis of thermophilic fungi reveals convergent evolutionary adaptations and gene losses.</title>
        <authorList>
            <person name="Steindorff A.S."/>
            <person name="Aguilar-Pontes M.V."/>
            <person name="Robinson A.J."/>
            <person name="Andreopoulos B."/>
            <person name="LaButti K."/>
            <person name="Kuo A."/>
            <person name="Mondo S."/>
            <person name="Riley R."/>
            <person name="Otillar R."/>
            <person name="Haridas S."/>
            <person name="Lipzen A."/>
            <person name="Grimwood J."/>
            <person name="Schmutz J."/>
            <person name="Clum A."/>
            <person name="Reid I.D."/>
            <person name="Moisan M.C."/>
            <person name="Butler G."/>
            <person name="Nguyen T.T.M."/>
            <person name="Dewar K."/>
            <person name="Conant G."/>
            <person name="Drula E."/>
            <person name="Henrissat B."/>
            <person name="Hansel C."/>
            <person name="Singer S."/>
            <person name="Hutchinson M.I."/>
            <person name="de Vries R.P."/>
            <person name="Natvig D.O."/>
            <person name="Powell A.J."/>
            <person name="Tsang A."/>
            <person name="Grigoriev I.V."/>
        </authorList>
    </citation>
    <scope>NUCLEOTIDE SEQUENCE [LARGE SCALE GENOMIC DNA]</scope>
    <source>
        <strain evidence="2 3">ATCC 22073</strain>
    </source>
</reference>
<protein>
    <submittedName>
        <fullName evidence="2">Uncharacterized protein</fullName>
    </submittedName>
</protein>
<comment type="caution">
    <text evidence="2">The sequence shown here is derived from an EMBL/GenBank/DDBJ whole genome shotgun (WGS) entry which is preliminary data.</text>
</comment>
<keyword evidence="3" id="KW-1185">Reference proteome</keyword>
<name>A0ABR4DDS0_9PEZI</name>
<evidence type="ECO:0000313" key="3">
    <source>
        <dbReference type="Proteomes" id="UP001600064"/>
    </source>
</evidence>
<proteinExistence type="predicted"/>
<accession>A0ABR4DDS0</accession>